<evidence type="ECO:0000313" key="4">
    <source>
        <dbReference type="EMBL" id="TNC07454.1"/>
    </source>
</evidence>
<keyword evidence="1" id="KW-0812">Transmembrane</keyword>
<dbReference type="CDD" id="cd01948">
    <property type="entry name" value="EAL"/>
    <property type="match status" value="1"/>
</dbReference>
<gene>
    <name evidence="4" type="ORF">FF100_32435</name>
</gene>
<evidence type="ECO:0000256" key="1">
    <source>
        <dbReference type="SAM" id="Phobius"/>
    </source>
</evidence>
<dbReference type="InterPro" id="IPR000160">
    <property type="entry name" value="GGDEF_dom"/>
</dbReference>
<dbReference type="EMBL" id="VDDA01000035">
    <property type="protein sequence ID" value="TNC07454.1"/>
    <property type="molecule type" value="Genomic_DNA"/>
</dbReference>
<dbReference type="SMART" id="SM00267">
    <property type="entry name" value="GGDEF"/>
    <property type="match status" value="1"/>
</dbReference>
<dbReference type="PROSITE" id="PS50883">
    <property type="entry name" value="EAL"/>
    <property type="match status" value="1"/>
</dbReference>
<dbReference type="PROSITE" id="PS50887">
    <property type="entry name" value="GGDEF"/>
    <property type="match status" value="1"/>
</dbReference>
<feature type="transmembrane region" description="Helical" evidence="1">
    <location>
        <begin position="163"/>
        <end position="185"/>
    </location>
</feature>
<feature type="transmembrane region" description="Helical" evidence="1">
    <location>
        <begin position="47"/>
        <end position="67"/>
    </location>
</feature>
<comment type="caution">
    <text evidence="4">The sequence shown here is derived from an EMBL/GenBank/DDBJ whole genome shotgun (WGS) entry which is preliminary data.</text>
</comment>
<dbReference type="PANTHER" id="PTHR44757">
    <property type="entry name" value="DIGUANYLATE CYCLASE DGCP"/>
    <property type="match status" value="1"/>
</dbReference>
<dbReference type="AlphaFoldDB" id="A0A5C4L8X8"/>
<proteinExistence type="predicted"/>
<accession>A0A5C4L8X8</accession>
<dbReference type="InterPro" id="IPR029787">
    <property type="entry name" value="Nucleotide_cyclase"/>
</dbReference>
<dbReference type="SUPFAM" id="SSF55073">
    <property type="entry name" value="Nucleotide cyclase"/>
    <property type="match status" value="1"/>
</dbReference>
<feature type="transmembrane region" description="Helical" evidence="1">
    <location>
        <begin position="88"/>
        <end position="110"/>
    </location>
</feature>
<evidence type="ECO:0000259" key="3">
    <source>
        <dbReference type="PROSITE" id="PS50887"/>
    </source>
</evidence>
<dbReference type="CDD" id="cd01949">
    <property type="entry name" value="GGDEF"/>
    <property type="match status" value="1"/>
</dbReference>
<protein>
    <submittedName>
        <fullName evidence="4">EAL domain-containing protein</fullName>
    </submittedName>
</protein>
<dbReference type="InterPro" id="IPR001633">
    <property type="entry name" value="EAL_dom"/>
</dbReference>
<dbReference type="InterPro" id="IPR035919">
    <property type="entry name" value="EAL_sf"/>
</dbReference>
<dbReference type="Gene3D" id="3.30.70.270">
    <property type="match status" value="1"/>
</dbReference>
<keyword evidence="1" id="KW-0472">Membrane</keyword>
<dbReference type="Pfam" id="PF00990">
    <property type="entry name" value="GGDEF"/>
    <property type="match status" value="1"/>
</dbReference>
<feature type="domain" description="GGDEF" evidence="3">
    <location>
        <begin position="238"/>
        <end position="371"/>
    </location>
</feature>
<feature type="transmembrane region" description="Helical" evidence="1">
    <location>
        <begin position="25"/>
        <end position="41"/>
    </location>
</feature>
<feature type="transmembrane region" description="Helical" evidence="1">
    <location>
        <begin position="116"/>
        <end position="133"/>
    </location>
</feature>
<keyword evidence="5" id="KW-1185">Reference proteome</keyword>
<dbReference type="RefSeq" id="WP_139040161.1">
    <property type="nucleotide sequence ID" value="NZ_VDDA01000035.1"/>
</dbReference>
<organism evidence="4 5">
    <name type="scientific">Methylobacterium terricola</name>
    <dbReference type="NCBI Taxonomy" id="2583531"/>
    <lineage>
        <taxon>Bacteria</taxon>
        <taxon>Pseudomonadati</taxon>
        <taxon>Pseudomonadota</taxon>
        <taxon>Alphaproteobacteria</taxon>
        <taxon>Hyphomicrobiales</taxon>
        <taxon>Methylobacteriaceae</taxon>
        <taxon>Methylobacterium</taxon>
    </lineage>
</organism>
<evidence type="ECO:0000259" key="2">
    <source>
        <dbReference type="PROSITE" id="PS50883"/>
    </source>
</evidence>
<dbReference type="SUPFAM" id="SSF141868">
    <property type="entry name" value="EAL domain-like"/>
    <property type="match status" value="1"/>
</dbReference>
<dbReference type="Gene3D" id="3.20.20.450">
    <property type="entry name" value="EAL domain"/>
    <property type="match status" value="1"/>
</dbReference>
<dbReference type="InterPro" id="IPR043128">
    <property type="entry name" value="Rev_trsase/Diguanyl_cyclase"/>
</dbReference>
<feature type="domain" description="EAL" evidence="2">
    <location>
        <begin position="380"/>
        <end position="630"/>
    </location>
</feature>
<dbReference type="Pfam" id="PF00563">
    <property type="entry name" value="EAL"/>
    <property type="match status" value="1"/>
</dbReference>
<dbReference type="InterPro" id="IPR052155">
    <property type="entry name" value="Biofilm_reg_signaling"/>
</dbReference>
<dbReference type="NCBIfam" id="TIGR00254">
    <property type="entry name" value="GGDEF"/>
    <property type="match status" value="1"/>
</dbReference>
<keyword evidence="1" id="KW-1133">Transmembrane helix</keyword>
<reference evidence="4 5" key="1">
    <citation type="submission" date="2019-06" db="EMBL/GenBank/DDBJ databases">
        <title>Genome of Methylobacterium sp. 17Sr1-39.</title>
        <authorList>
            <person name="Seo T."/>
        </authorList>
    </citation>
    <scope>NUCLEOTIDE SEQUENCE [LARGE SCALE GENOMIC DNA]</scope>
    <source>
        <strain evidence="4 5">17Sr1-39</strain>
    </source>
</reference>
<dbReference type="OrthoDB" id="9814202at2"/>
<dbReference type="SMART" id="SM00052">
    <property type="entry name" value="EAL"/>
    <property type="match status" value="1"/>
</dbReference>
<evidence type="ECO:0000313" key="5">
    <source>
        <dbReference type="Proteomes" id="UP000305267"/>
    </source>
</evidence>
<sequence>MMFERRINADLVLPRYYAFATKMPPLYAFLAAAMLAVMVLFRGREPVLASLAIPAFLMAMACIRGWWWYRHRDDAITTEQAQARLTRAIVLLVGAAILAVVMVLSLSSAASAEEKQFLSLICVLAGLVGLFCLSNLRYVAVLCTAVTLFPAVVQYFSAGTMPAMLSGLVLLLAVASLACSLTSSYDEFTTLVRSKLEIQQLDQENVRLLSIDMVTGIPNRRFYFDALSAALAAKDGAGTMSVGVIDLDGFKPVNDSYGHRVGDAVLREVAQRLSEAVPQVKGMSRIGGDEFAFYLDSVTDPSDLMQIGQALIEATQHPLVVGDLTVSVSCSIGFATYPESARQADILFEYADFALYHAKRTGRSRSEIFSAEHRALMSAEDSIEQALRGADLQTELTAMFQPVVDMVTGRVLAFECLARWNSPTLGSVSPSAFIPTAERTGLITPITLAMLDKALIEMRTWPPSVKLSFNLSSNDITSQLAVLRIVGLLAKSGIPPSRVIFELTETALLHDFSTARANIERIKATGAQIALDDFGTGYSSLSHIQNLPLNKLKIDRRFVLDIETNETSRMIVRALVSICEGIGIDCIVEGVESEGQARTLGSLGCNVVQGYLYSRPIRSRDIPGLLTRLAPADAISA</sequence>
<name>A0A5C4L8X8_9HYPH</name>
<dbReference type="PANTHER" id="PTHR44757:SF2">
    <property type="entry name" value="BIOFILM ARCHITECTURE MAINTENANCE PROTEIN MBAA"/>
    <property type="match status" value="1"/>
</dbReference>
<dbReference type="Proteomes" id="UP000305267">
    <property type="component" value="Unassembled WGS sequence"/>
</dbReference>